<keyword evidence="2" id="KW-0238">DNA-binding</keyword>
<feature type="domain" description="HTH luxR-type" evidence="5">
    <location>
        <begin position="808"/>
        <end position="873"/>
    </location>
</feature>
<comment type="caution">
    <text evidence="6">The sequence shown here is derived from an EMBL/GenBank/DDBJ whole genome shotgun (WGS) entry which is preliminary data.</text>
</comment>
<dbReference type="InterPro" id="IPR000792">
    <property type="entry name" value="Tscrpt_reg_LuxR_C"/>
</dbReference>
<dbReference type="AlphaFoldDB" id="A0A7W9UKA4"/>
<evidence type="ECO:0000313" key="6">
    <source>
        <dbReference type="EMBL" id="MBB5916249.1"/>
    </source>
</evidence>
<accession>A0A7W9UKA4</accession>
<evidence type="ECO:0000256" key="1">
    <source>
        <dbReference type="ARBA" id="ARBA00023015"/>
    </source>
</evidence>
<dbReference type="Gene3D" id="1.10.10.10">
    <property type="entry name" value="Winged helix-like DNA-binding domain superfamily/Winged helix DNA-binding domain"/>
    <property type="match status" value="1"/>
</dbReference>
<dbReference type="InterPro" id="IPR027417">
    <property type="entry name" value="P-loop_NTPase"/>
</dbReference>
<dbReference type="SMART" id="SM00421">
    <property type="entry name" value="HTH_LUXR"/>
    <property type="match status" value="1"/>
</dbReference>
<keyword evidence="3" id="KW-0804">Transcription</keyword>
<protein>
    <submittedName>
        <fullName evidence="6">LuxR family maltose regulon positive regulatory protein</fullName>
    </submittedName>
</protein>
<evidence type="ECO:0000256" key="4">
    <source>
        <dbReference type="SAM" id="MobiDB-lite"/>
    </source>
</evidence>
<organism evidence="6 7">
    <name type="scientific">Nocardia transvalensis</name>
    <dbReference type="NCBI Taxonomy" id="37333"/>
    <lineage>
        <taxon>Bacteria</taxon>
        <taxon>Bacillati</taxon>
        <taxon>Actinomycetota</taxon>
        <taxon>Actinomycetes</taxon>
        <taxon>Mycobacteriales</taxon>
        <taxon>Nocardiaceae</taxon>
        <taxon>Nocardia</taxon>
    </lineage>
</organism>
<name>A0A7W9UKA4_9NOCA</name>
<dbReference type="InterPro" id="IPR016032">
    <property type="entry name" value="Sig_transdc_resp-reg_C-effctor"/>
</dbReference>
<dbReference type="PROSITE" id="PS50043">
    <property type="entry name" value="HTH_LUXR_2"/>
    <property type="match status" value="1"/>
</dbReference>
<keyword evidence="7" id="KW-1185">Reference proteome</keyword>
<dbReference type="SUPFAM" id="SSF52540">
    <property type="entry name" value="P-loop containing nucleoside triphosphate hydrolases"/>
    <property type="match status" value="1"/>
</dbReference>
<dbReference type="InterPro" id="IPR036388">
    <property type="entry name" value="WH-like_DNA-bd_sf"/>
</dbReference>
<dbReference type="InterPro" id="IPR059106">
    <property type="entry name" value="WHD_MalT"/>
</dbReference>
<dbReference type="PANTHER" id="PTHR44688">
    <property type="entry name" value="DNA-BINDING TRANSCRIPTIONAL ACTIVATOR DEVR_DOSR"/>
    <property type="match status" value="1"/>
</dbReference>
<keyword evidence="1" id="KW-0805">Transcription regulation</keyword>
<dbReference type="GO" id="GO:0006355">
    <property type="term" value="P:regulation of DNA-templated transcription"/>
    <property type="evidence" value="ECO:0007669"/>
    <property type="project" value="InterPro"/>
</dbReference>
<dbReference type="EMBL" id="JACHIT010000002">
    <property type="protein sequence ID" value="MBB5916249.1"/>
    <property type="molecule type" value="Genomic_DNA"/>
</dbReference>
<sequence>MVAPHLSAAQTRDDNRYRSPGPADDAHTPPILSFTPLRMAGAQGAMDRARRAPNGQTILVCAPAGTGKTVLAADWVRRQPAATVRWVGLADLSDTRLWSAVGAALDVPLYSRTGPIPDTPVDEAAAIVSALAATGAPTVLVLDDAHLIADPLALSGLEYFVEHAPPSLTTVVLGRYDPPVRWHALQMTARLTRIGARDLRFDAEHTAALLEQHDCRLADAELASFHELTRGWAGLARIGAIHLAAHTGDRATAIAALEHGPHAVADFLVGELLSGLAPEVLDFLLATAVPASFSVDLAERLAGPGAPRALESLLRSNFPLEAAARGGDLWYTYHPMLRAYLLAEIARADPDRVPALHDACARWFVTAGMLPEALRHVLADPDRAVLPEFVREHGPRMVFEGNGGELFRRLDCLGAADDAFVLLLRTADAIERGDIVQAVALGELVRERPRHESAFITPDLLGALTDSVLSDVDIATGRVVETPPRELPAPTGHPEIDCYIALQAATTHLFTPDPRRWGEPELRNALALAERAALNRLTLHALTRLAVAAGLNGSLTLMRERSLQAVAFADSHHLEGTSALAQARIMVALMAYLQADDDALLTVDIAPPGDGTVAPAPGWHARILALLFGADSAADRHTVADALRTDMHTVLHEAPLAATTAGLLVQVTWALLRVRWLEPAHRLHSQAVAVLGRTPETILAEAAIAEDKHSSATTVELVEPLLDQDDRLHPISSIQAWLLYASACHRLDRPVAVYDALHRAATLAYTDRLIRPFLDVPGTVGLLDQYTGRFGYLDDFVDTIRLRGRAVAGPRDPHLTAAEIAVLRQLPSGMTTHHIAADLGVSINTVKTHLRGIYHKLGVRTRADAITRARTLGTI</sequence>
<reference evidence="6 7" key="1">
    <citation type="submission" date="2020-08" db="EMBL/GenBank/DDBJ databases">
        <title>Sequencing the genomes of 1000 actinobacteria strains.</title>
        <authorList>
            <person name="Klenk H.-P."/>
        </authorList>
    </citation>
    <scope>NUCLEOTIDE SEQUENCE [LARGE SCALE GENOMIC DNA]</scope>
    <source>
        <strain evidence="6 7">DSM 43582</strain>
    </source>
</reference>
<gene>
    <name evidence="6" type="ORF">BJY24_005161</name>
</gene>
<dbReference type="RefSeq" id="WP_040750849.1">
    <property type="nucleotide sequence ID" value="NZ_JACHIT010000002.1"/>
</dbReference>
<dbReference type="Proteomes" id="UP000540412">
    <property type="component" value="Unassembled WGS sequence"/>
</dbReference>
<dbReference type="CDD" id="cd06170">
    <property type="entry name" value="LuxR_C_like"/>
    <property type="match status" value="1"/>
</dbReference>
<evidence type="ECO:0000313" key="7">
    <source>
        <dbReference type="Proteomes" id="UP000540412"/>
    </source>
</evidence>
<evidence type="ECO:0000259" key="5">
    <source>
        <dbReference type="PROSITE" id="PS50043"/>
    </source>
</evidence>
<dbReference type="Pfam" id="PF00196">
    <property type="entry name" value="GerE"/>
    <property type="match status" value="1"/>
</dbReference>
<dbReference type="GO" id="GO:0003677">
    <property type="term" value="F:DNA binding"/>
    <property type="evidence" value="ECO:0007669"/>
    <property type="project" value="UniProtKB-KW"/>
</dbReference>
<dbReference type="Pfam" id="PF25873">
    <property type="entry name" value="WHD_MalT"/>
    <property type="match status" value="1"/>
</dbReference>
<evidence type="ECO:0000256" key="2">
    <source>
        <dbReference type="ARBA" id="ARBA00023125"/>
    </source>
</evidence>
<feature type="region of interest" description="Disordered" evidence="4">
    <location>
        <begin position="1"/>
        <end position="32"/>
    </location>
</feature>
<dbReference type="PRINTS" id="PR00038">
    <property type="entry name" value="HTHLUXR"/>
</dbReference>
<proteinExistence type="predicted"/>
<dbReference type="PANTHER" id="PTHR44688:SF16">
    <property type="entry name" value="DNA-BINDING TRANSCRIPTIONAL ACTIVATOR DEVR_DOSR"/>
    <property type="match status" value="1"/>
</dbReference>
<dbReference type="SUPFAM" id="SSF46894">
    <property type="entry name" value="C-terminal effector domain of the bipartite response regulators"/>
    <property type="match status" value="1"/>
</dbReference>
<evidence type="ECO:0000256" key="3">
    <source>
        <dbReference type="ARBA" id="ARBA00023163"/>
    </source>
</evidence>